<feature type="region of interest" description="Disordered" evidence="13">
    <location>
        <begin position="547"/>
        <end position="576"/>
    </location>
</feature>
<dbReference type="Proteomes" id="UP000087766">
    <property type="component" value="Unplaced"/>
</dbReference>
<evidence type="ECO:0000256" key="3">
    <source>
        <dbReference type="ARBA" id="ARBA00022448"/>
    </source>
</evidence>
<dbReference type="GeneID" id="106752988"/>
<evidence type="ECO:0000313" key="18">
    <source>
        <dbReference type="RefSeq" id="XP_014490255.1"/>
    </source>
</evidence>
<keyword evidence="12" id="KW-0175">Coiled coil</keyword>
<dbReference type="PANTHER" id="PTHR10774">
    <property type="entry name" value="EXTENDED SYNAPTOTAGMIN-RELATED"/>
    <property type="match status" value="1"/>
</dbReference>
<sequence>MGLFSGIFLGMVFGVALMAAWQRMMTYRSAKRISKAVDIKLLGSLNREDLKKICGDNFPDWISFPVYEQVKWLNKQLSKLWPFVSDAATLVIRESVEPLLEEYRPPGITSLKFSKLSLGNVAPKIEGIRVQTLKKGQIIMDIDFRWGGDPNIVLAVEAALVASIPIQLKDLQVFTVIRVIFQLADEIPCISAVVVALLAEPKPRIDYTLKAVGGSLTALPGISDMIDDTVNSIVTDMLQWPHRIVVPLGGIPVDTSELELKPQGTLKVKVVKANDLKNMEMIGKSDPYVVLHIRPLFKVKTKVIDNNLNPVWNEEFELIAEDKETQSLIVEVLDEDIGQDKRLGIAKLPLIDLKAETEKEFELRLLSSLDTLKVKDKKDRGTLTLKIFYHEFDKKEQLVALEAEKKILEERKKLKEEGVIGSTMDALDGAASVVGSGVGMVGSGVGMVGSGVVSGAGLVRSGVVSGAGLVGSGVTSGAGLVGSGVASGAGLVGSGVVSGAGLVSSGVSSGAGLVGGGLGAGFGAVGSGLGAVGSGLSKAGKFMGRTITGQGSKRSGSSTPINVEEAGGGAKPLNQQ</sequence>
<evidence type="ECO:0000259" key="15">
    <source>
        <dbReference type="PROSITE" id="PS51847"/>
    </source>
</evidence>
<dbReference type="RefSeq" id="XP_014490255.1">
    <property type="nucleotide sequence ID" value="XM_014634769.2"/>
</dbReference>
<name>A0A1S3T909_VIGRR</name>
<proteinExistence type="inferred from homology"/>
<dbReference type="InterPro" id="IPR000008">
    <property type="entry name" value="C2_dom"/>
</dbReference>
<dbReference type="InterPro" id="IPR039010">
    <property type="entry name" value="Synaptotagmin_SMP"/>
</dbReference>
<dbReference type="RefSeq" id="XP_014490254.1">
    <property type="nucleotide sequence ID" value="XM_014634768.2"/>
</dbReference>
<keyword evidence="3" id="KW-0813">Transport</keyword>
<evidence type="ECO:0000256" key="7">
    <source>
        <dbReference type="ARBA" id="ARBA00022837"/>
    </source>
</evidence>
<keyword evidence="8" id="KW-1133">Transmembrane helix</keyword>
<evidence type="ECO:0000313" key="17">
    <source>
        <dbReference type="RefSeq" id="XP_014490254.1"/>
    </source>
</evidence>
<feature type="domain" description="SMP-LTD" evidence="15">
    <location>
        <begin position="66"/>
        <end position="249"/>
    </location>
</feature>
<dbReference type="PROSITE" id="PS50004">
    <property type="entry name" value="C2"/>
    <property type="match status" value="1"/>
</dbReference>
<gene>
    <name evidence="17 18 19 20" type="primary">LOC106752988</name>
</gene>
<dbReference type="OrthoDB" id="67700at2759"/>
<dbReference type="RefSeq" id="XP_014490256.1">
    <property type="nucleotide sequence ID" value="XM_014634770.2"/>
</dbReference>
<evidence type="ECO:0000259" key="14">
    <source>
        <dbReference type="PROSITE" id="PS50004"/>
    </source>
</evidence>
<protein>
    <submittedName>
        <fullName evidence="17 18">Synaptotagmin-4</fullName>
    </submittedName>
</protein>
<evidence type="ECO:0000256" key="9">
    <source>
        <dbReference type="ARBA" id="ARBA00023055"/>
    </source>
</evidence>
<evidence type="ECO:0000313" key="16">
    <source>
        <dbReference type="Proteomes" id="UP000087766"/>
    </source>
</evidence>
<evidence type="ECO:0000256" key="10">
    <source>
        <dbReference type="ARBA" id="ARBA00023121"/>
    </source>
</evidence>
<dbReference type="GO" id="GO:0016020">
    <property type="term" value="C:membrane"/>
    <property type="evidence" value="ECO:0007669"/>
    <property type="project" value="UniProtKB-SubCell"/>
</dbReference>
<dbReference type="KEGG" id="vra:106752988"/>
<dbReference type="RefSeq" id="XP_022633071.1">
    <property type="nucleotide sequence ID" value="XM_022777350.1"/>
</dbReference>
<dbReference type="AlphaFoldDB" id="A0A1S3T909"/>
<dbReference type="PRINTS" id="PR00360">
    <property type="entry name" value="C2DOMAIN"/>
</dbReference>
<feature type="compositionally biased region" description="Polar residues" evidence="13">
    <location>
        <begin position="547"/>
        <end position="561"/>
    </location>
</feature>
<dbReference type="InterPro" id="IPR045050">
    <property type="entry name" value="Synaptotagmin_plant"/>
</dbReference>
<dbReference type="CDD" id="cd21677">
    <property type="entry name" value="SMP_SYT"/>
    <property type="match status" value="1"/>
</dbReference>
<evidence type="ECO:0000256" key="5">
    <source>
        <dbReference type="ARBA" id="ARBA00022723"/>
    </source>
</evidence>
<dbReference type="CDD" id="cd00030">
    <property type="entry name" value="C2"/>
    <property type="match status" value="1"/>
</dbReference>
<keyword evidence="7" id="KW-0106">Calcium</keyword>
<keyword evidence="16" id="KW-1185">Reference proteome</keyword>
<dbReference type="FunFam" id="2.60.40.150:FF:000130">
    <property type="entry name" value="synaptotagmin-4 isoform X1"/>
    <property type="match status" value="1"/>
</dbReference>
<dbReference type="Pfam" id="PF00168">
    <property type="entry name" value="C2"/>
    <property type="match status" value="1"/>
</dbReference>
<dbReference type="STRING" id="3916.A0A1S3T909"/>
<dbReference type="GO" id="GO:0008289">
    <property type="term" value="F:lipid binding"/>
    <property type="evidence" value="ECO:0007669"/>
    <property type="project" value="UniProtKB-KW"/>
</dbReference>
<keyword evidence="6" id="KW-0677">Repeat</keyword>
<keyword evidence="11" id="KW-0472">Membrane</keyword>
<dbReference type="SMART" id="SM00239">
    <property type="entry name" value="C2"/>
    <property type="match status" value="1"/>
</dbReference>
<dbReference type="InterPro" id="IPR035892">
    <property type="entry name" value="C2_domain_sf"/>
</dbReference>
<evidence type="ECO:0000256" key="2">
    <source>
        <dbReference type="ARBA" id="ARBA00006996"/>
    </source>
</evidence>
<keyword evidence="9" id="KW-0445">Lipid transport</keyword>
<dbReference type="PROSITE" id="PS51847">
    <property type="entry name" value="SMP"/>
    <property type="match status" value="1"/>
</dbReference>
<evidence type="ECO:0000256" key="8">
    <source>
        <dbReference type="ARBA" id="ARBA00022989"/>
    </source>
</evidence>
<feature type="coiled-coil region" evidence="12">
    <location>
        <begin position="391"/>
        <end position="418"/>
    </location>
</feature>
<evidence type="ECO:0000256" key="13">
    <source>
        <dbReference type="SAM" id="MobiDB-lite"/>
    </source>
</evidence>
<keyword evidence="4" id="KW-0812">Transmembrane</keyword>
<comment type="similarity">
    <text evidence="2">Belongs to the synaptotagmin family.</text>
</comment>
<evidence type="ECO:0000256" key="1">
    <source>
        <dbReference type="ARBA" id="ARBA00004167"/>
    </source>
</evidence>
<dbReference type="InterPro" id="IPR031468">
    <property type="entry name" value="SMP_LBD"/>
</dbReference>
<dbReference type="Gene3D" id="2.60.40.150">
    <property type="entry name" value="C2 domain"/>
    <property type="match status" value="1"/>
</dbReference>
<evidence type="ECO:0000313" key="19">
    <source>
        <dbReference type="RefSeq" id="XP_014490256.1"/>
    </source>
</evidence>
<dbReference type="GO" id="GO:0006869">
    <property type="term" value="P:lipid transport"/>
    <property type="evidence" value="ECO:0007669"/>
    <property type="project" value="UniProtKB-KW"/>
</dbReference>
<evidence type="ECO:0000256" key="6">
    <source>
        <dbReference type="ARBA" id="ARBA00022737"/>
    </source>
</evidence>
<organism evidence="16 19">
    <name type="scientific">Vigna radiata var. radiata</name>
    <name type="common">Mung bean</name>
    <name type="synonym">Phaseolus aureus</name>
    <dbReference type="NCBI Taxonomy" id="3916"/>
    <lineage>
        <taxon>Eukaryota</taxon>
        <taxon>Viridiplantae</taxon>
        <taxon>Streptophyta</taxon>
        <taxon>Embryophyta</taxon>
        <taxon>Tracheophyta</taxon>
        <taxon>Spermatophyta</taxon>
        <taxon>Magnoliopsida</taxon>
        <taxon>eudicotyledons</taxon>
        <taxon>Gunneridae</taxon>
        <taxon>Pentapetalae</taxon>
        <taxon>rosids</taxon>
        <taxon>fabids</taxon>
        <taxon>Fabales</taxon>
        <taxon>Fabaceae</taxon>
        <taxon>Papilionoideae</taxon>
        <taxon>50 kb inversion clade</taxon>
        <taxon>NPAAA clade</taxon>
        <taxon>indigoferoid/millettioid clade</taxon>
        <taxon>Phaseoleae</taxon>
        <taxon>Vigna</taxon>
    </lineage>
</organism>
<keyword evidence="5" id="KW-0479">Metal-binding</keyword>
<reference evidence="17 18" key="1">
    <citation type="submission" date="2025-04" db="UniProtKB">
        <authorList>
            <consortium name="RefSeq"/>
        </authorList>
    </citation>
    <scope>IDENTIFICATION</scope>
    <source>
        <tissue evidence="17 18">Leaf</tissue>
    </source>
</reference>
<comment type="subcellular location">
    <subcellularLocation>
        <location evidence="1">Membrane</location>
        <topology evidence="1">Single-pass membrane protein</topology>
    </subcellularLocation>
</comment>
<keyword evidence="10" id="KW-0446">Lipid-binding</keyword>
<evidence type="ECO:0000256" key="4">
    <source>
        <dbReference type="ARBA" id="ARBA00022692"/>
    </source>
</evidence>
<dbReference type="GO" id="GO:0005783">
    <property type="term" value="C:endoplasmic reticulum"/>
    <property type="evidence" value="ECO:0007669"/>
    <property type="project" value="TreeGrafter"/>
</dbReference>
<dbReference type="GO" id="GO:0046872">
    <property type="term" value="F:metal ion binding"/>
    <property type="evidence" value="ECO:0007669"/>
    <property type="project" value="UniProtKB-KW"/>
</dbReference>
<dbReference type="SUPFAM" id="SSF49562">
    <property type="entry name" value="C2 domain (Calcium/lipid-binding domain, CaLB)"/>
    <property type="match status" value="1"/>
</dbReference>
<dbReference type="Pfam" id="PF17047">
    <property type="entry name" value="SMP_LBD"/>
    <property type="match status" value="1"/>
</dbReference>
<evidence type="ECO:0000256" key="11">
    <source>
        <dbReference type="ARBA" id="ARBA00023136"/>
    </source>
</evidence>
<evidence type="ECO:0000313" key="20">
    <source>
        <dbReference type="RefSeq" id="XP_022633071.1"/>
    </source>
</evidence>
<dbReference type="PANTHER" id="PTHR10774:SF190">
    <property type="entry name" value="C2 CALCIUM_LIPID-BINDING ENDONUCLEASE_EXONUCLEASE_PHOSPHATASE-RELATED"/>
    <property type="match status" value="1"/>
</dbReference>
<feature type="domain" description="C2" evidence="14">
    <location>
        <begin position="247"/>
        <end position="363"/>
    </location>
</feature>
<accession>A0A1S3T909</accession>
<evidence type="ECO:0000256" key="12">
    <source>
        <dbReference type="SAM" id="Coils"/>
    </source>
</evidence>